<gene>
    <name evidence="1" type="ORF">RDI58_004131</name>
</gene>
<dbReference type="AlphaFoldDB" id="A0AAN8TYJ8"/>
<sequence length="76" mass="8778">MTILVQHKGIWDSNKYYNNYDVDAILVNATLNFTNLIEIIATQLQKDVATSNVEIKNALSDSTTENYEQHRRESLF</sequence>
<accession>A0AAN8TYJ8</accession>
<organism evidence="1 2">
    <name type="scientific">Solanum bulbocastanum</name>
    <name type="common">Wild potato</name>
    <dbReference type="NCBI Taxonomy" id="147425"/>
    <lineage>
        <taxon>Eukaryota</taxon>
        <taxon>Viridiplantae</taxon>
        <taxon>Streptophyta</taxon>
        <taxon>Embryophyta</taxon>
        <taxon>Tracheophyta</taxon>
        <taxon>Spermatophyta</taxon>
        <taxon>Magnoliopsida</taxon>
        <taxon>eudicotyledons</taxon>
        <taxon>Gunneridae</taxon>
        <taxon>Pentapetalae</taxon>
        <taxon>asterids</taxon>
        <taxon>lamiids</taxon>
        <taxon>Solanales</taxon>
        <taxon>Solanaceae</taxon>
        <taxon>Solanoideae</taxon>
        <taxon>Solaneae</taxon>
        <taxon>Solanum</taxon>
    </lineage>
</organism>
<proteinExistence type="predicted"/>
<dbReference type="EMBL" id="JBANQN010000002">
    <property type="protein sequence ID" value="KAK6796430.1"/>
    <property type="molecule type" value="Genomic_DNA"/>
</dbReference>
<evidence type="ECO:0000313" key="1">
    <source>
        <dbReference type="EMBL" id="KAK6796430.1"/>
    </source>
</evidence>
<keyword evidence="2" id="KW-1185">Reference proteome</keyword>
<reference evidence="1 2" key="1">
    <citation type="submission" date="2024-02" db="EMBL/GenBank/DDBJ databases">
        <title>de novo genome assembly of Solanum bulbocastanum strain 11H21.</title>
        <authorList>
            <person name="Hosaka A.J."/>
        </authorList>
    </citation>
    <scope>NUCLEOTIDE SEQUENCE [LARGE SCALE GENOMIC DNA]</scope>
    <source>
        <tissue evidence="1">Young leaves</tissue>
    </source>
</reference>
<evidence type="ECO:0000313" key="2">
    <source>
        <dbReference type="Proteomes" id="UP001371456"/>
    </source>
</evidence>
<protein>
    <submittedName>
        <fullName evidence="1">Uncharacterized protein</fullName>
    </submittedName>
</protein>
<dbReference type="Proteomes" id="UP001371456">
    <property type="component" value="Unassembled WGS sequence"/>
</dbReference>
<comment type="caution">
    <text evidence="1">The sequence shown here is derived from an EMBL/GenBank/DDBJ whole genome shotgun (WGS) entry which is preliminary data.</text>
</comment>
<name>A0AAN8TYJ8_SOLBU</name>